<organism evidence="1">
    <name type="scientific">Hyperionvirus sp</name>
    <dbReference type="NCBI Taxonomy" id="2487770"/>
    <lineage>
        <taxon>Viruses</taxon>
        <taxon>Varidnaviria</taxon>
        <taxon>Bamfordvirae</taxon>
        <taxon>Nucleocytoviricota</taxon>
        <taxon>Megaviricetes</taxon>
        <taxon>Imitervirales</taxon>
        <taxon>Mimiviridae</taxon>
        <taxon>Klosneuvirinae</taxon>
    </lineage>
</organism>
<evidence type="ECO:0000313" key="1">
    <source>
        <dbReference type="EMBL" id="AYV84074.1"/>
    </source>
</evidence>
<accession>A0A3G5ABW3</accession>
<reference evidence="1" key="1">
    <citation type="submission" date="2018-10" db="EMBL/GenBank/DDBJ databases">
        <title>Hidden diversity of soil giant viruses.</title>
        <authorList>
            <person name="Schulz F."/>
            <person name="Alteio L."/>
            <person name="Goudeau D."/>
            <person name="Ryan E.M."/>
            <person name="Malmstrom R.R."/>
            <person name="Blanchard J."/>
            <person name="Woyke T."/>
        </authorList>
    </citation>
    <scope>NUCLEOTIDE SEQUENCE</scope>
    <source>
        <strain evidence="1">HYV1</strain>
    </source>
</reference>
<sequence length="61" mass="7050">MIGEEMWDNLLKNRCDRFNMVRASRFKYSLRAYGGTVKISGAFVIIGDWFKIEKKGGICND</sequence>
<name>A0A3G5ABW3_9VIRU</name>
<proteinExistence type="predicted"/>
<gene>
    <name evidence="1" type="ORF">Hyperionvirus16_49</name>
</gene>
<dbReference type="EMBL" id="MK072398">
    <property type="protein sequence ID" value="AYV84074.1"/>
    <property type="molecule type" value="Genomic_DNA"/>
</dbReference>
<protein>
    <submittedName>
        <fullName evidence="1">Uncharacterized protein</fullName>
    </submittedName>
</protein>